<protein>
    <submittedName>
        <fullName evidence="1">Uncharacterized protein</fullName>
    </submittedName>
</protein>
<gene>
    <name evidence="1" type="ORF">KQP761_LOCUS10130</name>
</gene>
<sequence length="179" mass="20127">MLMFLEFNLDSNNTVVNDSSLSNSFENIENSTSKFLSLSESLIFNTLLVANTSTNSTIETAIKSLLASHTASRPEMNSTVASLKSIVDQMNSYRHRDILFRIKHCDSNMKLNDICEIYSVDNTTNLLIRQSNVDFQTLQHVSGVLVDQTVVRKLSQLCLSSNSYLTNLSESNIRITYDI</sequence>
<comment type="caution">
    <text evidence="1">The sequence shown here is derived from an EMBL/GenBank/DDBJ whole genome shotgun (WGS) entry which is preliminary data.</text>
</comment>
<accession>A0A815LMN1</accession>
<organism evidence="1 2">
    <name type="scientific">Rotaria magnacalcarata</name>
    <dbReference type="NCBI Taxonomy" id="392030"/>
    <lineage>
        <taxon>Eukaryota</taxon>
        <taxon>Metazoa</taxon>
        <taxon>Spiralia</taxon>
        <taxon>Gnathifera</taxon>
        <taxon>Rotifera</taxon>
        <taxon>Eurotatoria</taxon>
        <taxon>Bdelloidea</taxon>
        <taxon>Philodinida</taxon>
        <taxon>Philodinidae</taxon>
        <taxon>Rotaria</taxon>
    </lineage>
</organism>
<dbReference type="AlphaFoldDB" id="A0A815LMN1"/>
<evidence type="ECO:0000313" key="2">
    <source>
        <dbReference type="Proteomes" id="UP000663834"/>
    </source>
</evidence>
<reference evidence="1" key="1">
    <citation type="submission" date="2021-02" db="EMBL/GenBank/DDBJ databases">
        <authorList>
            <person name="Nowell W R."/>
        </authorList>
    </citation>
    <scope>NUCLEOTIDE SEQUENCE</scope>
</reference>
<name>A0A815LMN1_9BILA</name>
<evidence type="ECO:0000313" key="1">
    <source>
        <dbReference type="EMBL" id="CAF1410536.1"/>
    </source>
</evidence>
<feature type="non-terminal residue" evidence="1">
    <location>
        <position position="179"/>
    </location>
</feature>
<proteinExistence type="predicted"/>
<dbReference type="EMBL" id="CAJNOW010004261">
    <property type="protein sequence ID" value="CAF1410536.1"/>
    <property type="molecule type" value="Genomic_DNA"/>
</dbReference>
<dbReference type="Proteomes" id="UP000663834">
    <property type="component" value="Unassembled WGS sequence"/>
</dbReference>